<evidence type="ECO:0000256" key="7">
    <source>
        <dbReference type="ARBA" id="ARBA00071993"/>
    </source>
</evidence>
<reference evidence="10" key="1">
    <citation type="journal article" date="2018" name="Mol. Biol. Evol.">
        <title>Broad Genomic Sampling Reveals a Smut Pathogenic Ancestry of the Fungal Clade Ustilaginomycotina.</title>
        <authorList>
            <person name="Kijpornyongpan T."/>
            <person name="Mondo S.J."/>
            <person name="Barry K."/>
            <person name="Sandor L."/>
            <person name="Lee J."/>
            <person name="Lipzen A."/>
            <person name="Pangilinan J."/>
            <person name="LaButti K."/>
            <person name="Hainaut M."/>
            <person name="Henrissat B."/>
            <person name="Grigoriev I.V."/>
            <person name="Spatafora J.W."/>
            <person name="Aime M.C."/>
        </authorList>
    </citation>
    <scope>NUCLEOTIDE SEQUENCE [LARGE SCALE GENOMIC DNA]</scope>
    <source>
        <strain evidence="10">MCA 4198</strain>
    </source>
</reference>
<evidence type="ECO:0000256" key="4">
    <source>
        <dbReference type="ARBA" id="ARBA00023125"/>
    </source>
</evidence>
<dbReference type="GO" id="GO:0006302">
    <property type="term" value="P:double-strand break repair"/>
    <property type="evidence" value="ECO:0007669"/>
    <property type="project" value="UniProtKB-ARBA"/>
</dbReference>
<dbReference type="AlphaFoldDB" id="A0A316YT48"/>
<evidence type="ECO:0000256" key="3">
    <source>
        <dbReference type="ARBA" id="ARBA00022763"/>
    </source>
</evidence>
<dbReference type="STRING" id="215250.A0A316YT48"/>
<dbReference type="PANTHER" id="PTHR12749">
    <property type="entry name" value="EXCISION REPAIR CROSS-COMPLEMENTING 1 ERCC1"/>
    <property type="match status" value="1"/>
</dbReference>
<dbReference type="NCBIfam" id="TIGR00597">
    <property type="entry name" value="rad10"/>
    <property type="match status" value="1"/>
</dbReference>
<dbReference type="GO" id="GO:0000110">
    <property type="term" value="C:nucleotide-excision repair factor 1 complex"/>
    <property type="evidence" value="ECO:0007669"/>
    <property type="project" value="TreeGrafter"/>
</dbReference>
<evidence type="ECO:0000256" key="2">
    <source>
        <dbReference type="ARBA" id="ARBA00008283"/>
    </source>
</evidence>
<accession>A0A316YT48</accession>
<organism evidence="10 11">
    <name type="scientific">Acaromyces ingoldii</name>
    <dbReference type="NCBI Taxonomy" id="215250"/>
    <lineage>
        <taxon>Eukaryota</taxon>
        <taxon>Fungi</taxon>
        <taxon>Dikarya</taxon>
        <taxon>Basidiomycota</taxon>
        <taxon>Ustilaginomycotina</taxon>
        <taxon>Exobasidiomycetes</taxon>
        <taxon>Exobasidiales</taxon>
        <taxon>Cryptobasidiaceae</taxon>
        <taxon>Acaromyces</taxon>
    </lineage>
</organism>
<feature type="compositionally biased region" description="Low complexity" evidence="8">
    <location>
        <begin position="15"/>
        <end position="26"/>
    </location>
</feature>
<comment type="similarity">
    <text evidence="2">Belongs to the ERCC1/RAD10/SWI10 family.</text>
</comment>
<feature type="compositionally biased region" description="Gly residues" evidence="8">
    <location>
        <begin position="1"/>
        <end position="14"/>
    </location>
</feature>
<dbReference type="SUPFAM" id="SSF52980">
    <property type="entry name" value="Restriction endonuclease-like"/>
    <property type="match status" value="1"/>
</dbReference>
<dbReference type="GO" id="GO:0003684">
    <property type="term" value="F:damaged DNA binding"/>
    <property type="evidence" value="ECO:0007669"/>
    <property type="project" value="InterPro"/>
</dbReference>
<dbReference type="OrthoDB" id="10262814at2759"/>
<keyword evidence="11" id="KW-1185">Reference proteome</keyword>
<feature type="compositionally biased region" description="Low complexity" evidence="8">
    <location>
        <begin position="66"/>
        <end position="79"/>
    </location>
</feature>
<proteinExistence type="inferred from homology"/>
<dbReference type="Gene3D" id="3.40.50.10130">
    <property type="match status" value="1"/>
</dbReference>
<dbReference type="InterPro" id="IPR004579">
    <property type="entry name" value="ERCC1/RAD10/SWI10"/>
</dbReference>
<protein>
    <recommendedName>
        <fullName evidence="7">DNA excision repair protein ERCC-1</fullName>
    </recommendedName>
</protein>
<dbReference type="PROSITE" id="PS50330">
    <property type="entry name" value="UIM"/>
    <property type="match status" value="1"/>
</dbReference>
<dbReference type="PANTHER" id="PTHR12749:SF0">
    <property type="entry name" value="DNA EXCISION REPAIR PROTEIN ERCC-1"/>
    <property type="match status" value="1"/>
</dbReference>
<dbReference type="Pfam" id="PF14520">
    <property type="entry name" value="HHH_5"/>
    <property type="match status" value="1"/>
</dbReference>
<evidence type="ECO:0000256" key="6">
    <source>
        <dbReference type="ARBA" id="ARBA00023242"/>
    </source>
</evidence>
<dbReference type="InterPro" id="IPR011335">
    <property type="entry name" value="Restrct_endonuc-II-like"/>
</dbReference>
<dbReference type="RefSeq" id="XP_025378391.1">
    <property type="nucleotide sequence ID" value="XM_025520907.1"/>
</dbReference>
<dbReference type="CDD" id="cd22325">
    <property type="entry name" value="ERCC1_C-like"/>
    <property type="match status" value="1"/>
</dbReference>
<feature type="region of interest" description="Disordered" evidence="8">
    <location>
        <begin position="387"/>
        <end position="406"/>
    </location>
</feature>
<sequence>MSEGGSGASNGSSGGAAAPASAPGSSRPRVQQLRPTNKDASNVPRVVLDGGRQAVARGPGQGGSNGAAAAAGAPASAAGGPPGQRPQVVPRIVTGQGSGSSILVNSCQRGNPVLQGIKNVGWEYADIVPDYQVGVSSCALFLSLRYHRLHPEYVHTRIQKLANMFTLRLLLVLCDVDQHQAALKELTKVALVNNLTLIVAWSSAEAGRYLETYKALEHRPPDLIRQRVANDYLSHLSSALTSVRGVNKTDVVTLASNFGSLKRIARADAEELAMCNGFGPTKVRRLTDAFHQPFRIGETRSWKERRGTLARSKGFFGNPDEVASTTTTSRNRDRAGVAAEVGAMGPSEDTAAEAGVPTESAETRGDEEDARDDFDVLENMTEEEQLQLALEMSRSNGLDDDDLDGE</sequence>
<feature type="region of interest" description="Disordered" evidence="8">
    <location>
        <begin position="313"/>
        <end position="382"/>
    </location>
</feature>
<dbReference type="GO" id="GO:0070914">
    <property type="term" value="P:UV-damage excision repair"/>
    <property type="evidence" value="ECO:0007669"/>
    <property type="project" value="TreeGrafter"/>
</dbReference>
<dbReference type="GeneID" id="37042823"/>
<comment type="subcellular location">
    <subcellularLocation>
        <location evidence="1">Nucleus</location>
    </subcellularLocation>
</comment>
<evidence type="ECO:0000256" key="5">
    <source>
        <dbReference type="ARBA" id="ARBA00023204"/>
    </source>
</evidence>
<dbReference type="Pfam" id="PF03834">
    <property type="entry name" value="Rad10"/>
    <property type="match status" value="1"/>
</dbReference>
<feature type="compositionally biased region" description="Acidic residues" evidence="8">
    <location>
        <begin position="365"/>
        <end position="382"/>
    </location>
</feature>
<gene>
    <name evidence="10" type="ORF">FA10DRAFT_265063</name>
</gene>
<feature type="region of interest" description="Disordered" evidence="8">
    <location>
        <begin position="1"/>
        <end position="88"/>
    </location>
</feature>
<dbReference type="GO" id="GO:0003697">
    <property type="term" value="F:single-stranded DNA binding"/>
    <property type="evidence" value="ECO:0007669"/>
    <property type="project" value="TreeGrafter"/>
</dbReference>
<dbReference type="SUPFAM" id="SSF47781">
    <property type="entry name" value="RuvA domain 2-like"/>
    <property type="match status" value="1"/>
</dbReference>
<dbReference type="FunCoup" id="A0A316YT48">
    <property type="interactions" value="63"/>
</dbReference>
<keyword evidence="5" id="KW-0234">DNA repair</keyword>
<dbReference type="Gene3D" id="1.10.150.20">
    <property type="entry name" value="5' to 3' exonuclease, C-terminal subdomain"/>
    <property type="match status" value="1"/>
</dbReference>
<dbReference type="FunFam" id="1.10.150.20:FF:000017">
    <property type="entry name" value="DNA excision repair protein ERCC-1"/>
    <property type="match status" value="1"/>
</dbReference>
<evidence type="ECO:0000313" key="10">
    <source>
        <dbReference type="EMBL" id="PWN91193.1"/>
    </source>
</evidence>
<dbReference type="InterPro" id="IPR047260">
    <property type="entry name" value="ERCC1-like_central_dom"/>
</dbReference>
<dbReference type="InParanoid" id="A0A316YT48"/>
<dbReference type="Proteomes" id="UP000245768">
    <property type="component" value="Unassembled WGS sequence"/>
</dbReference>
<evidence type="ECO:0000313" key="11">
    <source>
        <dbReference type="Proteomes" id="UP000245768"/>
    </source>
</evidence>
<dbReference type="GO" id="GO:0070522">
    <property type="term" value="C:ERCC4-ERCC1 complex"/>
    <property type="evidence" value="ECO:0007669"/>
    <property type="project" value="TreeGrafter"/>
</dbReference>
<dbReference type="GO" id="GO:0006312">
    <property type="term" value="P:mitotic recombination"/>
    <property type="evidence" value="ECO:0007669"/>
    <property type="project" value="TreeGrafter"/>
</dbReference>
<keyword evidence="6" id="KW-0539">Nucleus</keyword>
<evidence type="ECO:0000259" key="9">
    <source>
        <dbReference type="Pfam" id="PF03834"/>
    </source>
</evidence>
<name>A0A316YT48_9BASI</name>
<dbReference type="InterPro" id="IPR010994">
    <property type="entry name" value="RuvA_2-like"/>
</dbReference>
<evidence type="ECO:0000256" key="8">
    <source>
        <dbReference type="SAM" id="MobiDB-lite"/>
    </source>
</evidence>
<evidence type="ECO:0000256" key="1">
    <source>
        <dbReference type="ARBA" id="ARBA00004123"/>
    </source>
</evidence>
<keyword evidence="3" id="KW-0227">DNA damage</keyword>
<dbReference type="InterPro" id="IPR003903">
    <property type="entry name" value="UIM_dom"/>
</dbReference>
<keyword evidence="4" id="KW-0238">DNA-binding</keyword>
<dbReference type="FunFam" id="3.40.50.10130:FF:000001">
    <property type="entry name" value="DNA excision repair protein ERCC-1"/>
    <property type="match status" value="1"/>
</dbReference>
<feature type="domain" description="ERCC1-like central" evidence="9">
    <location>
        <begin position="101"/>
        <end position="214"/>
    </location>
</feature>
<dbReference type="EMBL" id="KZ819635">
    <property type="protein sequence ID" value="PWN91193.1"/>
    <property type="molecule type" value="Genomic_DNA"/>
</dbReference>
<dbReference type="GO" id="GO:0006289">
    <property type="term" value="P:nucleotide-excision repair"/>
    <property type="evidence" value="ECO:0007669"/>
    <property type="project" value="UniProtKB-ARBA"/>
</dbReference>